<reference evidence="11 12" key="1">
    <citation type="submission" date="2019-03" db="EMBL/GenBank/DDBJ databases">
        <title>Freshwater and sediment microbial communities from various areas in North America, analyzing microbe dynamics in response to fracking.</title>
        <authorList>
            <person name="Lamendella R."/>
        </authorList>
    </citation>
    <scope>NUCLEOTIDE SEQUENCE [LARGE SCALE GENOMIC DNA]</scope>
    <source>
        <strain evidence="11 12">6_TX</strain>
    </source>
</reference>
<sequence length="351" mass="39074">MQARLPRVFQCLALGLLAIPRVLMAQESWPMGHYPLPKEGDFIGEVKTIEADHEDTLIDIGLRHGIGYNAIRQANPDTRVWLPGEGTDVVVPTRFILPPGPREGVVINIAELRLYYYPSVEESEAPRVETYPIGIGRMDWQTPLGETQITAKVEDPTWYPPQSIIKEYAERGVDLPRAVPPGPDNPLGDFAMILGIPGYLIHGTNRPQGVGMRVSHGCIRMLPEDIEELIYRVPVGATVRLVNEPFKLGWTPQGTLQAQVYPVPDTSPEELSARIEKAFDVATQAANDRKFLIDYARLKQMVENPNGIPQPLLLAEAPFEIPAGSFYDRVELDHALYSQLEASLPEEATNE</sequence>
<comment type="similarity">
    <text evidence="2">Belongs to the YkuD family.</text>
</comment>
<dbReference type="GO" id="GO:0071972">
    <property type="term" value="F:peptidoglycan L,D-transpeptidase activity"/>
    <property type="evidence" value="ECO:0007669"/>
    <property type="project" value="TreeGrafter"/>
</dbReference>
<evidence type="ECO:0000256" key="7">
    <source>
        <dbReference type="ARBA" id="ARBA00022984"/>
    </source>
</evidence>
<dbReference type="PANTHER" id="PTHR30582:SF24">
    <property type="entry name" value="L,D-TRANSPEPTIDASE ERFK_SRFK-RELATED"/>
    <property type="match status" value="1"/>
</dbReference>
<dbReference type="GO" id="GO:0016757">
    <property type="term" value="F:glycosyltransferase activity"/>
    <property type="evidence" value="ECO:0007669"/>
    <property type="project" value="UniProtKB-KW"/>
</dbReference>
<dbReference type="Pfam" id="PF03734">
    <property type="entry name" value="YkuD"/>
    <property type="match status" value="1"/>
</dbReference>
<evidence type="ECO:0000256" key="8">
    <source>
        <dbReference type="ARBA" id="ARBA00023316"/>
    </source>
</evidence>
<evidence type="ECO:0000256" key="5">
    <source>
        <dbReference type="ARBA" id="ARBA00022801"/>
    </source>
</evidence>
<dbReference type="OrthoDB" id="9787225at2"/>
<evidence type="ECO:0000259" key="10">
    <source>
        <dbReference type="PROSITE" id="PS52029"/>
    </source>
</evidence>
<evidence type="ECO:0000313" key="12">
    <source>
        <dbReference type="Proteomes" id="UP000294489"/>
    </source>
</evidence>
<evidence type="ECO:0000256" key="3">
    <source>
        <dbReference type="ARBA" id="ARBA00022676"/>
    </source>
</evidence>
<keyword evidence="4" id="KW-0808">Transferase</keyword>
<keyword evidence="6 9" id="KW-0133">Cell shape</keyword>
<dbReference type="PANTHER" id="PTHR30582">
    <property type="entry name" value="L,D-TRANSPEPTIDASE"/>
    <property type="match status" value="1"/>
</dbReference>
<keyword evidence="8 9" id="KW-0961">Cell wall biogenesis/degradation</keyword>
<dbReference type="CDD" id="cd16913">
    <property type="entry name" value="YkuD_like"/>
    <property type="match status" value="1"/>
</dbReference>
<dbReference type="PROSITE" id="PS52029">
    <property type="entry name" value="LD_TPASE"/>
    <property type="match status" value="1"/>
</dbReference>
<dbReference type="InterPro" id="IPR050979">
    <property type="entry name" value="LD-transpeptidase"/>
</dbReference>
<evidence type="ECO:0000256" key="4">
    <source>
        <dbReference type="ARBA" id="ARBA00022679"/>
    </source>
</evidence>
<dbReference type="EMBL" id="SOEC01000030">
    <property type="protein sequence ID" value="TDX22209.1"/>
    <property type="molecule type" value="Genomic_DNA"/>
</dbReference>
<protein>
    <submittedName>
        <fullName evidence="11">L,D-transpeptidase ErfK/SrfK</fullName>
    </submittedName>
</protein>
<dbReference type="InterPro" id="IPR038063">
    <property type="entry name" value="Transpep_catalytic_dom"/>
</dbReference>
<evidence type="ECO:0000256" key="1">
    <source>
        <dbReference type="ARBA" id="ARBA00004752"/>
    </source>
</evidence>
<keyword evidence="5" id="KW-0378">Hydrolase</keyword>
<dbReference type="GO" id="GO:0071555">
    <property type="term" value="P:cell wall organization"/>
    <property type="evidence" value="ECO:0007669"/>
    <property type="project" value="UniProtKB-UniRule"/>
</dbReference>
<dbReference type="CDD" id="cd00118">
    <property type="entry name" value="LysM"/>
    <property type="match status" value="1"/>
</dbReference>
<feature type="domain" description="L,D-TPase catalytic" evidence="10">
    <location>
        <begin position="103"/>
        <end position="242"/>
    </location>
</feature>
<organism evidence="11 12">
    <name type="scientific">Modicisalibacter xianhensis</name>
    <dbReference type="NCBI Taxonomy" id="442341"/>
    <lineage>
        <taxon>Bacteria</taxon>
        <taxon>Pseudomonadati</taxon>
        <taxon>Pseudomonadota</taxon>
        <taxon>Gammaproteobacteria</taxon>
        <taxon>Oceanospirillales</taxon>
        <taxon>Halomonadaceae</taxon>
        <taxon>Modicisalibacter</taxon>
    </lineage>
</organism>
<comment type="pathway">
    <text evidence="1 9">Cell wall biogenesis; peptidoglycan biosynthesis.</text>
</comment>
<evidence type="ECO:0000313" key="11">
    <source>
        <dbReference type="EMBL" id="TDX22209.1"/>
    </source>
</evidence>
<dbReference type="Gene3D" id="2.40.440.10">
    <property type="entry name" value="L,D-transpeptidase catalytic domain-like"/>
    <property type="match status" value="1"/>
</dbReference>
<dbReference type="GO" id="GO:0005576">
    <property type="term" value="C:extracellular region"/>
    <property type="evidence" value="ECO:0007669"/>
    <property type="project" value="TreeGrafter"/>
</dbReference>
<dbReference type="UniPathway" id="UPA00219"/>
<proteinExistence type="inferred from homology"/>
<keyword evidence="3" id="KW-0328">Glycosyltransferase</keyword>
<keyword evidence="7 9" id="KW-0573">Peptidoglycan synthesis</keyword>
<dbReference type="SUPFAM" id="SSF141523">
    <property type="entry name" value="L,D-transpeptidase catalytic domain-like"/>
    <property type="match status" value="1"/>
</dbReference>
<gene>
    <name evidence="11" type="ORF">DFO67_13019</name>
</gene>
<dbReference type="InterPro" id="IPR005490">
    <property type="entry name" value="LD_TPept_cat_dom"/>
</dbReference>
<dbReference type="GO" id="GO:0008360">
    <property type="term" value="P:regulation of cell shape"/>
    <property type="evidence" value="ECO:0007669"/>
    <property type="project" value="UniProtKB-UniRule"/>
</dbReference>
<dbReference type="Proteomes" id="UP000294489">
    <property type="component" value="Unassembled WGS sequence"/>
</dbReference>
<feature type="active site" description="Nucleophile" evidence="9">
    <location>
        <position position="218"/>
    </location>
</feature>
<evidence type="ECO:0000256" key="6">
    <source>
        <dbReference type="ARBA" id="ARBA00022960"/>
    </source>
</evidence>
<dbReference type="AlphaFoldDB" id="A0A4R8F9L6"/>
<evidence type="ECO:0000256" key="2">
    <source>
        <dbReference type="ARBA" id="ARBA00005992"/>
    </source>
</evidence>
<evidence type="ECO:0000256" key="9">
    <source>
        <dbReference type="PROSITE-ProRule" id="PRU01373"/>
    </source>
</evidence>
<comment type="caution">
    <text evidence="11">The sequence shown here is derived from an EMBL/GenBank/DDBJ whole genome shotgun (WGS) entry which is preliminary data.</text>
</comment>
<feature type="active site" description="Proton donor/acceptor" evidence="9">
    <location>
        <position position="202"/>
    </location>
</feature>
<dbReference type="GO" id="GO:0018104">
    <property type="term" value="P:peptidoglycan-protein cross-linking"/>
    <property type="evidence" value="ECO:0007669"/>
    <property type="project" value="TreeGrafter"/>
</dbReference>
<dbReference type="InterPro" id="IPR018392">
    <property type="entry name" value="LysM"/>
</dbReference>
<name>A0A4R8F9L6_9GAMM</name>
<accession>A0A4R8F9L6</accession>